<dbReference type="VEuPathDB" id="AmoebaDB:EHI7A_046640"/>
<dbReference type="GO" id="GO:0006508">
    <property type="term" value="P:proteolysis"/>
    <property type="evidence" value="ECO:0007669"/>
    <property type="project" value="UniProtKB-KW"/>
</dbReference>
<sequence>MFALILFVSLACANEVAFKQWAATHNKVFANRAEYLYRFAVFLDNKKFVEANANTELNVFADMTHEEFIQTHLGMTYEVPETTSNVKAAVKAAPESVDWRSIMNPAKDQGQCGSCWTFCTTAVLEGRVNKDLGKLYSFSEQQLVDCDASDNGCEGGHPSNSLKFIQENNGLGLESDYPYKAVAGTCKKVKNVATVTGSRRVTDGSETGLQTIIAENGPVAVDMDASRPSFQLYKKGTIYSDTKCRSRMMNHCVTAVGYGSNSNGKYWIIRNSWGTSWGDAGYFLLARDSNNMCGIGRDSNYPTGVKLI</sequence>
<keyword evidence="2" id="KW-1015">Disulfide bond</keyword>
<evidence type="ECO:0000256" key="2">
    <source>
        <dbReference type="ARBA" id="ARBA00023157"/>
    </source>
</evidence>
<dbReference type="Pfam" id="PF00112">
    <property type="entry name" value="Peptidase_C1"/>
    <property type="match status" value="1"/>
</dbReference>
<dbReference type="PANTHER" id="PTHR12411">
    <property type="entry name" value="CYSTEINE PROTEASE FAMILY C1-RELATED"/>
    <property type="match status" value="1"/>
</dbReference>
<dbReference type="VEuPathDB" id="AmoebaDB:EHI8A_045840"/>
<dbReference type="FunFam" id="3.90.70.10:FF:000109">
    <property type="entry name" value="Cysteine protease"/>
    <property type="match status" value="1"/>
</dbReference>
<feature type="domain" description="Cathepsin propeptide inhibitor" evidence="4">
    <location>
        <begin position="18"/>
        <end position="68"/>
    </location>
</feature>
<dbReference type="VEuPathDB" id="AmoebaDB:EHI5A_081680"/>
<dbReference type="VEuPathDB" id="AmoebaDB:EHI_159610"/>
<dbReference type="PRINTS" id="PR00705">
    <property type="entry name" value="PAPAIN"/>
</dbReference>
<dbReference type="GO" id="GO:0008234">
    <property type="term" value="F:cysteine-type peptidase activity"/>
    <property type="evidence" value="ECO:0007669"/>
    <property type="project" value="InterPro"/>
</dbReference>
<evidence type="ECO:0000313" key="5">
    <source>
        <dbReference type="EMBL" id="BAN38080.1"/>
    </source>
</evidence>
<evidence type="ECO:0000256" key="1">
    <source>
        <dbReference type="ARBA" id="ARBA00008455"/>
    </source>
</evidence>
<comment type="similarity">
    <text evidence="1">Belongs to the peptidase C1 family.</text>
</comment>
<dbReference type="InterPro" id="IPR025661">
    <property type="entry name" value="Pept_asp_AS"/>
</dbReference>
<dbReference type="PROSITE" id="PS00639">
    <property type="entry name" value="THIOL_PROTEASE_HIS"/>
    <property type="match status" value="1"/>
</dbReference>
<dbReference type="AlphaFoldDB" id="A0A060N1T7"/>
<dbReference type="SMART" id="SM00848">
    <property type="entry name" value="Inhibitor_I29"/>
    <property type="match status" value="1"/>
</dbReference>
<proteinExistence type="evidence at transcript level"/>
<dbReference type="PROSITE" id="PS00640">
    <property type="entry name" value="THIOL_PROTEASE_ASN"/>
    <property type="match status" value="1"/>
</dbReference>
<dbReference type="CDD" id="cd02248">
    <property type="entry name" value="Peptidase_C1A"/>
    <property type="match status" value="1"/>
</dbReference>
<reference evidence="5" key="1">
    <citation type="submission" date="2012-06" db="EMBL/GenBank/DDBJ databases">
        <title>Short 5' UTR of Entamoeba genes.</title>
        <authorList>
            <person name="Hiranuka K."/>
            <person name="Kumagai M."/>
            <person name="Wakaguri H."/>
            <person name="Suzuki Y."/>
            <person name="Sugano S."/>
            <person name="Watanabe J."/>
            <person name="Makioka A."/>
        </authorList>
    </citation>
    <scope>NUCLEOTIDE SEQUENCE</scope>
    <source>
        <strain evidence="5">HM-1:IMSS</strain>
    </source>
</reference>
<organism evidence="5">
    <name type="scientific">Entamoeba histolytica</name>
    <dbReference type="NCBI Taxonomy" id="5759"/>
    <lineage>
        <taxon>Eukaryota</taxon>
        <taxon>Amoebozoa</taxon>
        <taxon>Evosea</taxon>
        <taxon>Archamoebae</taxon>
        <taxon>Mastigamoebida</taxon>
        <taxon>Entamoebidae</taxon>
        <taxon>Entamoeba</taxon>
    </lineage>
</organism>
<keyword evidence="5" id="KW-0378">Hydrolase</keyword>
<dbReference type="InterPro" id="IPR013201">
    <property type="entry name" value="Prot_inhib_I29"/>
</dbReference>
<dbReference type="InterPro" id="IPR013128">
    <property type="entry name" value="Peptidase_C1A"/>
</dbReference>
<dbReference type="InterPro" id="IPR000169">
    <property type="entry name" value="Pept_cys_AS"/>
</dbReference>
<dbReference type="SUPFAM" id="SSF54001">
    <property type="entry name" value="Cysteine proteinases"/>
    <property type="match status" value="1"/>
</dbReference>
<evidence type="ECO:0000259" key="4">
    <source>
        <dbReference type="SMART" id="SM00848"/>
    </source>
</evidence>
<dbReference type="Pfam" id="PF08246">
    <property type="entry name" value="Inhibitor_I29"/>
    <property type="match status" value="1"/>
</dbReference>
<dbReference type="InterPro" id="IPR000668">
    <property type="entry name" value="Peptidase_C1A_C"/>
</dbReference>
<keyword evidence="5" id="KW-0645">Protease</keyword>
<dbReference type="SMART" id="SM00645">
    <property type="entry name" value="Pept_C1"/>
    <property type="match status" value="1"/>
</dbReference>
<protein>
    <submittedName>
        <fullName evidence="5">Cysteine protease, putative</fullName>
    </submittedName>
</protein>
<dbReference type="InterPro" id="IPR025660">
    <property type="entry name" value="Pept_his_AS"/>
</dbReference>
<name>A0A060N1T7_ENTHI</name>
<dbReference type="VEuPathDB" id="AmoebaDB:KM1_093780"/>
<dbReference type="InterPro" id="IPR039417">
    <property type="entry name" value="Peptidase_C1A_papain-like"/>
</dbReference>
<dbReference type="InterPro" id="IPR038765">
    <property type="entry name" value="Papain-like_cys_pep_sf"/>
</dbReference>
<dbReference type="PROSITE" id="PS00139">
    <property type="entry name" value="THIOL_PROTEASE_CYS"/>
    <property type="match status" value="1"/>
</dbReference>
<dbReference type="EMBL" id="AK419397">
    <property type="protein sequence ID" value="BAN38080.1"/>
    <property type="molecule type" value="mRNA"/>
</dbReference>
<dbReference type="Gene3D" id="3.90.70.10">
    <property type="entry name" value="Cysteine proteinases"/>
    <property type="match status" value="1"/>
</dbReference>
<feature type="domain" description="Peptidase C1A papain C-terminal" evidence="3">
    <location>
        <begin position="93"/>
        <end position="303"/>
    </location>
</feature>
<accession>A0A060N1T7</accession>
<evidence type="ECO:0000259" key="3">
    <source>
        <dbReference type="SMART" id="SM00645"/>
    </source>
</evidence>